<evidence type="ECO:0000256" key="1">
    <source>
        <dbReference type="SAM" id="Coils"/>
    </source>
</evidence>
<accession>A0ABN0JR95</accession>
<keyword evidence="3" id="KW-1185">Reference proteome</keyword>
<reference evidence="3" key="1">
    <citation type="submission" date="2013-02" db="EMBL/GenBank/DDBJ databases">
        <title>The Genome Sequence of Acinetobacter sp. NIPH 236.</title>
        <authorList>
            <consortium name="The Broad Institute Genome Sequencing Platform"/>
            <consortium name="The Broad Institute Genome Sequencing Center for Infectious Disease"/>
            <person name="Cerqueira G."/>
            <person name="Feldgarden M."/>
            <person name="Courvalin P."/>
            <person name="Perichon B."/>
            <person name="Grillot-Courvalin C."/>
            <person name="Clermont D."/>
            <person name="Rocha E."/>
            <person name="Yoon E.-J."/>
            <person name="Nemec A."/>
            <person name="Walker B."/>
            <person name="Young S.K."/>
            <person name="Zeng Q."/>
            <person name="Gargeya S."/>
            <person name="Fitzgerald M."/>
            <person name="Haas B."/>
            <person name="Abouelleil A."/>
            <person name="Alvarado L."/>
            <person name="Arachchi H.M."/>
            <person name="Berlin A.M."/>
            <person name="Chapman S.B."/>
            <person name="Dewar J."/>
            <person name="Goldberg J."/>
            <person name="Griggs A."/>
            <person name="Gujja S."/>
            <person name="Hansen M."/>
            <person name="Howarth C."/>
            <person name="Imamovic A."/>
            <person name="Larimer J."/>
            <person name="McCowan C."/>
            <person name="Murphy C."/>
            <person name="Neiman D."/>
            <person name="Pearson M."/>
            <person name="Priest M."/>
            <person name="Roberts A."/>
            <person name="Saif S."/>
            <person name="Shea T."/>
            <person name="Sisk P."/>
            <person name="Sykes S."/>
            <person name="Wortman J."/>
            <person name="Nusbaum C."/>
            <person name="Birren B."/>
        </authorList>
    </citation>
    <scope>NUCLEOTIDE SEQUENCE [LARGE SCALE GENOMIC DNA]</scope>
    <source>
        <strain evidence="3">NIPH 236</strain>
    </source>
</reference>
<name>A0ABN0JR95_9GAMM</name>
<reference evidence="2 3" key="2">
    <citation type="journal article" date="2016" name="Int. J. Syst. Evol. Microbiol.">
        <title>Taxonomy of haemolytic and/or proteolytic strains of the genus Acinetobacter with the proposal of Acinetobacter courvalinii sp. nov. (genomic species 14 sensu Bouvet &amp; Jeanjean), Acinetobacter dispersus sp. nov. (genomic species 17), Acinetobacter modestus sp. nov., Acinetobacter proteolyticus sp. nov. and Acinetobacter vivianii sp. nov.</title>
        <authorList>
            <person name="Nemec A."/>
            <person name="Radolfova-Krizova L."/>
            <person name="Maixnerova M."/>
            <person name="Vrestiakova E."/>
            <person name="Jezek P."/>
            <person name="Sedo O."/>
        </authorList>
    </citation>
    <scope>NUCLEOTIDE SEQUENCE [LARGE SCALE GENOMIC DNA]</scope>
    <source>
        <strain evidence="2 3">NIPH 236</strain>
    </source>
</reference>
<feature type="coiled-coil region" evidence="1">
    <location>
        <begin position="153"/>
        <end position="180"/>
    </location>
</feature>
<sequence length="185" mass="21372">MTYLVDDKINALALSQNLLTRQIQLAGIGVFNDTARELLSIARDRGISIGDAYLEMMDNLTQSEKKHSQAQQAALNAYDRHIAEHKDEIDHLNKQIKQSEHKVVQLEQDIILNKNLLVDQKSELKKKNFSDEQIEKVLSMNKPFDEHIVKTEIQELVSEVNRAKQRVSQIYAKAKEVQLEIYYNQ</sequence>
<organism evidence="2 3">
    <name type="scientific">Acinetobacter modestus</name>
    <dbReference type="NCBI Taxonomy" id="1776740"/>
    <lineage>
        <taxon>Bacteria</taxon>
        <taxon>Pseudomonadati</taxon>
        <taxon>Pseudomonadota</taxon>
        <taxon>Gammaproteobacteria</taxon>
        <taxon>Moraxellales</taxon>
        <taxon>Moraxellaceae</taxon>
        <taxon>Acinetobacter</taxon>
    </lineage>
</organism>
<dbReference type="EMBL" id="APOJ01000016">
    <property type="protein sequence ID" value="ENU27961.1"/>
    <property type="molecule type" value="Genomic_DNA"/>
</dbReference>
<feature type="coiled-coil region" evidence="1">
    <location>
        <begin position="75"/>
        <end position="109"/>
    </location>
</feature>
<dbReference type="Proteomes" id="UP000013190">
    <property type="component" value="Unassembled WGS sequence"/>
</dbReference>
<keyword evidence="1" id="KW-0175">Coiled coil</keyword>
<evidence type="ECO:0000313" key="3">
    <source>
        <dbReference type="Proteomes" id="UP000013190"/>
    </source>
</evidence>
<comment type="caution">
    <text evidence="2">The sequence shown here is derived from an EMBL/GenBank/DDBJ whole genome shotgun (WGS) entry which is preliminary data.</text>
</comment>
<protein>
    <submittedName>
        <fullName evidence="2">Uncharacterized protein</fullName>
    </submittedName>
</protein>
<evidence type="ECO:0000313" key="2">
    <source>
        <dbReference type="EMBL" id="ENU27961.1"/>
    </source>
</evidence>
<proteinExistence type="predicted"/>
<dbReference type="RefSeq" id="WP_004660036.1">
    <property type="nucleotide sequence ID" value="NZ_BMDV01000003.1"/>
</dbReference>
<dbReference type="GeneID" id="92834213"/>
<gene>
    <name evidence="2" type="ORF">F992_00793</name>
</gene>